<feature type="compositionally biased region" description="Basic and acidic residues" evidence="1">
    <location>
        <begin position="97"/>
        <end position="110"/>
    </location>
</feature>
<dbReference type="Proteomes" id="UP001165287">
    <property type="component" value="Unassembled WGS sequence"/>
</dbReference>
<name>A0ABS7USN0_9BACI</name>
<dbReference type="Gene3D" id="2.170.130.30">
    <property type="match status" value="1"/>
</dbReference>
<evidence type="ECO:0000256" key="1">
    <source>
        <dbReference type="SAM" id="MobiDB-lite"/>
    </source>
</evidence>
<feature type="domain" description="Transcobalamin-like C-terminal" evidence="2">
    <location>
        <begin position="219"/>
        <end position="294"/>
    </location>
</feature>
<feature type="region of interest" description="Disordered" evidence="1">
    <location>
        <begin position="36"/>
        <end position="197"/>
    </location>
</feature>
<evidence type="ECO:0000259" key="2">
    <source>
        <dbReference type="Pfam" id="PF14478"/>
    </source>
</evidence>
<protein>
    <submittedName>
        <fullName evidence="3">DUF4430 domain-containing protein</fullName>
    </submittedName>
</protein>
<dbReference type="InterPro" id="IPR027954">
    <property type="entry name" value="Transcobalamin-like_C"/>
</dbReference>
<accession>A0ABS7USN0</accession>
<gene>
    <name evidence="3" type="ORF">K9V48_12730</name>
</gene>
<sequence length="302" mass="32921">MRLLKGMMFAIISVILILTGCEKDKVVPIVEDVKVEQTEEKTALKDEQQSQEEPEETKEQVEPNKADEKKTIDSERTTSASEENKAIESKASGTGNSEEKQVEEPTKKTAEQNTNTNTNTSANKPNATPEKESTTTKSNGKQTEPVKEPNQAATTTQKSQPNVVKEPTTPKPNEKQPATVKEQTPSPQPKKEETKQTVTVSIVGEGTILSSTKVEISEGNTILDATLNILKQKGIPISVRGSGSGAYVEGINNLYEFDRGPQSGWEAKRNGAKIDRSAGAIKVGNGDTIQWIYTTDYKEDAN</sequence>
<organism evidence="3 4">
    <name type="scientific">Metabacillus rhizolycopersici</name>
    <dbReference type="NCBI Taxonomy" id="2875709"/>
    <lineage>
        <taxon>Bacteria</taxon>
        <taxon>Bacillati</taxon>
        <taxon>Bacillota</taxon>
        <taxon>Bacilli</taxon>
        <taxon>Bacillales</taxon>
        <taxon>Bacillaceae</taxon>
        <taxon>Metabacillus</taxon>
    </lineage>
</organism>
<dbReference type="EMBL" id="JAIQUM010000026">
    <property type="protein sequence ID" value="MBZ5751092.1"/>
    <property type="molecule type" value="Genomic_DNA"/>
</dbReference>
<feature type="compositionally biased region" description="Polar residues" evidence="1">
    <location>
        <begin position="151"/>
        <end position="162"/>
    </location>
</feature>
<dbReference type="PROSITE" id="PS51257">
    <property type="entry name" value="PROKAR_LIPOPROTEIN"/>
    <property type="match status" value="1"/>
</dbReference>
<keyword evidence="4" id="KW-1185">Reference proteome</keyword>
<dbReference type="RefSeq" id="WP_224139368.1">
    <property type="nucleotide sequence ID" value="NZ_JAIQUM010000026.1"/>
</dbReference>
<evidence type="ECO:0000313" key="4">
    <source>
        <dbReference type="Proteomes" id="UP001165287"/>
    </source>
</evidence>
<feature type="compositionally biased region" description="Basic and acidic residues" evidence="1">
    <location>
        <begin position="57"/>
        <end position="88"/>
    </location>
</feature>
<comment type="caution">
    <text evidence="3">The sequence shown here is derived from an EMBL/GenBank/DDBJ whole genome shotgun (WGS) entry which is preliminary data.</text>
</comment>
<feature type="compositionally biased region" description="Low complexity" evidence="1">
    <location>
        <begin position="111"/>
        <end position="128"/>
    </location>
</feature>
<reference evidence="3" key="1">
    <citation type="submission" date="2024-05" db="EMBL/GenBank/DDBJ databases">
        <title>Metabacillus sp. nov., isolated from the rhizosphere soil of tomato plants.</title>
        <authorList>
            <person name="Ma R."/>
        </authorList>
    </citation>
    <scope>NUCLEOTIDE SEQUENCE</scope>
    <source>
        <strain evidence="3">DBTR6</strain>
    </source>
</reference>
<evidence type="ECO:0000313" key="3">
    <source>
        <dbReference type="EMBL" id="MBZ5751092.1"/>
    </source>
</evidence>
<proteinExistence type="predicted"/>
<dbReference type="Pfam" id="PF14478">
    <property type="entry name" value="DUF4430"/>
    <property type="match status" value="1"/>
</dbReference>
<feature type="compositionally biased region" description="Basic and acidic residues" evidence="1">
    <location>
        <begin position="36"/>
        <end position="48"/>
    </location>
</feature>